<dbReference type="PROSITE" id="PS00125">
    <property type="entry name" value="SER_THR_PHOSPHATASE"/>
    <property type="match status" value="1"/>
</dbReference>
<dbReference type="EC" id="3.1.3.16" evidence="1"/>
<dbReference type="InterPro" id="IPR029052">
    <property type="entry name" value="Metallo-depent_PP-like"/>
</dbReference>
<dbReference type="Gene3D" id="3.60.21.10">
    <property type="match status" value="1"/>
</dbReference>
<proteinExistence type="inferred from homology"/>
<evidence type="ECO:0000313" key="4">
    <source>
        <dbReference type="Proteomes" id="UP001432322"/>
    </source>
</evidence>
<comment type="similarity">
    <text evidence="1">Belongs to the PPP phosphatase family.</text>
</comment>
<dbReference type="SMART" id="SM00156">
    <property type="entry name" value="PP2Ac"/>
    <property type="match status" value="1"/>
</dbReference>
<feature type="domain" description="Serine/threonine specific protein phosphatases" evidence="2">
    <location>
        <begin position="150"/>
        <end position="155"/>
    </location>
</feature>
<reference evidence="3" key="1">
    <citation type="submission" date="2023-10" db="EMBL/GenBank/DDBJ databases">
        <title>Genome assembly of Pristionchus species.</title>
        <authorList>
            <person name="Yoshida K."/>
            <person name="Sommer R.J."/>
        </authorList>
    </citation>
    <scope>NUCLEOTIDE SEQUENCE</scope>
    <source>
        <strain evidence="3">RS5133</strain>
    </source>
</reference>
<keyword evidence="1" id="KW-0378">Hydrolase</keyword>
<accession>A0AAV5VDP0</accession>
<dbReference type="GO" id="GO:0005737">
    <property type="term" value="C:cytoplasm"/>
    <property type="evidence" value="ECO:0007669"/>
    <property type="project" value="TreeGrafter"/>
</dbReference>
<dbReference type="GO" id="GO:0005634">
    <property type="term" value="C:nucleus"/>
    <property type="evidence" value="ECO:0007669"/>
    <property type="project" value="TreeGrafter"/>
</dbReference>
<gene>
    <name evidence="3" type="ORF">PFISCL1PPCAC_7856</name>
</gene>
<dbReference type="EMBL" id="BTSY01000002">
    <property type="protein sequence ID" value="GMT16559.1"/>
    <property type="molecule type" value="Genomic_DNA"/>
</dbReference>
<dbReference type="InterPro" id="IPR050341">
    <property type="entry name" value="PP1_catalytic_subunit"/>
</dbReference>
<dbReference type="Proteomes" id="UP001432322">
    <property type="component" value="Unassembled WGS sequence"/>
</dbReference>
<sequence length="287" mass="32485">ATGDPFFTVLLQEPTVITRIRTCQLTEEEKTRYKALLAQIFEEDTVIGVLVDFKASEVLEVLSKATDIIKTEPMLIEDIPAGITVVTDIHGQLYDLDRVFKADSVKGKPGYECAKYLFLGDYVDRGAMGLEVIMALFILKILYPERIFLLRGNHECLAVNNRCGFLEEIFNRFIMVMEGKNVYMAVNECFSYLSIAAIIGEKIFCAHGGISTASFTRHEMRRLRKPYFDSKNDPLISDVLWSDPVLDLKGTYINSSRKQGLYFGHDDFLHAMENVGCKAMIRGHQAI</sequence>
<dbReference type="AlphaFoldDB" id="A0AAV5VDP0"/>
<organism evidence="3 4">
    <name type="scientific">Pristionchus fissidentatus</name>
    <dbReference type="NCBI Taxonomy" id="1538716"/>
    <lineage>
        <taxon>Eukaryota</taxon>
        <taxon>Metazoa</taxon>
        <taxon>Ecdysozoa</taxon>
        <taxon>Nematoda</taxon>
        <taxon>Chromadorea</taxon>
        <taxon>Rhabditida</taxon>
        <taxon>Rhabditina</taxon>
        <taxon>Diplogasteromorpha</taxon>
        <taxon>Diplogasteroidea</taxon>
        <taxon>Neodiplogasteridae</taxon>
        <taxon>Pristionchus</taxon>
    </lineage>
</organism>
<feature type="non-terminal residue" evidence="3">
    <location>
        <position position="1"/>
    </location>
</feature>
<dbReference type="InterPro" id="IPR004843">
    <property type="entry name" value="Calcineurin-like_PHP"/>
</dbReference>
<dbReference type="PANTHER" id="PTHR11668:SF491">
    <property type="entry name" value="SERINE_THREONINE-PROTEIN PHOSPHATASE"/>
    <property type="match status" value="1"/>
</dbReference>
<dbReference type="Pfam" id="PF00149">
    <property type="entry name" value="Metallophos"/>
    <property type="match status" value="1"/>
</dbReference>
<feature type="non-terminal residue" evidence="3">
    <location>
        <position position="287"/>
    </location>
</feature>
<evidence type="ECO:0000259" key="2">
    <source>
        <dbReference type="PROSITE" id="PS00125"/>
    </source>
</evidence>
<evidence type="ECO:0000256" key="1">
    <source>
        <dbReference type="RuleBase" id="RU004273"/>
    </source>
</evidence>
<protein>
    <recommendedName>
        <fullName evidence="1">Serine/threonine-protein phosphatase</fullName>
        <ecNumber evidence="1">3.1.3.16</ecNumber>
    </recommendedName>
</protein>
<comment type="caution">
    <text evidence="3">The sequence shown here is derived from an EMBL/GenBank/DDBJ whole genome shotgun (WGS) entry which is preliminary data.</text>
</comment>
<dbReference type="SUPFAM" id="SSF56300">
    <property type="entry name" value="Metallo-dependent phosphatases"/>
    <property type="match status" value="1"/>
</dbReference>
<keyword evidence="4" id="KW-1185">Reference proteome</keyword>
<comment type="catalytic activity">
    <reaction evidence="1">
        <text>O-phospho-L-threonyl-[protein] + H2O = L-threonyl-[protein] + phosphate</text>
        <dbReference type="Rhea" id="RHEA:47004"/>
        <dbReference type="Rhea" id="RHEA-COMP:11060"/>
        <dbReference type="Rhea" id="RHEA-COMP:11605"/>
        <dbReference type="ChEBI" id="CHEBI:15377"/>
        <dbReference type="ChEBI" id="CHEBI:30013"/>
        <dbReference type="ChEBI" id="CHEBI:43474"/>
        <dbReference type="ChEBI" id="CHEBI:61977"/>
        <dbReference type="EC" id="3.1.3.16"/>
    </reaction>
</comment>
<dbReference type="InterPro" id="IPR006186">
    <property type="entry name" value="Ser/Thr-sp_prot-phosphatase"/>
</dbReference>
<dbReference type="GO" id="GO:0004722">
    <property type="term" value="F:protein serine/threonine phosphatase activity"/>
    <property type="evidence" value="ECO:0007669"/>
    <property type="project" value="UniProtKB-EC"/>
</dbReference>
<name>A0AAV5VDP0_9BILA</name>
<dbReference type="PRINTS" id="PR00114">
    <property type="entry name" value="STPHPHTASE"/>
</dbReference>
<dbReference type="PANTHER" id="PTHR11668">
    <property type="entry name" value="SERINE/THREONINE PROTEIN PHOSPHATASE"/>
    <property type="match status" value="1"/>
</dbReference>
<dbReference type="CDD" id="cd00144">
    <property type="entry name" value="MPP_PPP_family"/>
    <property type="match status" value="1"/>
</dbReference>
<evidence type="ECO:0000313" key="3">
    <source>
        <dbReference type="EMBL" id="GMT16559.1"/>
    </source>
</evidence>